<evidence type="ECO:0000313" key="3">
    <source>
        <dbReference type="Proteomes" id="UP001187343"/>
    </source>
</evidence>
<feature type="chain" id="PRO_5041707674" evidence="1">
    <location>
        <begin position="19"/>
        <end position="182"/>
    </location>
</feature>
<evidence type="ECO:0000313" key="2">
    <source>
        <dbReference type="EMBL" id="KAK2876455.1"/>
    </source>
</evidence>
<proteinExistence type="predicted"/>
<keyword evidence="1" id="KW-0732">Signal</keyword>
<dbReference type="EMBL" id="JAUYZG010000020">
    <property type="protein sequence ID" value="KAK2876455.1"/>
    <property type="molecule type" value="Genomic_DNA"/>
</dbReference>
<accession>A0AA88TFH2</accession>
<comment type="caution">
    <text evidence="2">The sequence shown here is derived from an EMBL/GenBank/DDBJ whole genome shotgun (WGS) entry which is preliminary data.</text>
</comment>
<protein>
    <submittedName>
        <fullName evidence="2">Uncharacterized protein</fullName>
    </submittedName>
</protein>
<keyword evidence="3" id="KW-1185">Reference proteome</keyword>
<dbReference type="AlphaFoldDB" id="A0AA88TFH2"/>
<evidence type="ECO:0000256" key="1">
    <source>
        <dbReference type="SAM" id="SignalP"/>
    </source>
</evidence>
<gene>
    <name evidence="2" type="ORF">Q8A67_020551</name>
</gene>
<organism evidence="2 3">
    <name type="scientific">Cirrhinus molitorella</name>
    <name type="common">mud carp</name>
    <dbReference type="NCBI Taxonomy" id="172907"/>
    <lineage>
        <taxon>Eukaryota</taxon>
        <taxon>Metazoa</taxon>
        <taxon>Chordata</taxon>
        <taxon>Craniata</taxon>
        <taxon>Vertebrata</taxon>
        <taxon>Euteleostomi</taxon>
        <taxon>Actinopterygii</taxon>
        <taxon>Neopterygii</taxon>
        <taxon>Teleostei</taxon>
        <taxon>Ostariophysi</taxon>
        <taxon>Cypriniformes</taxon>
        <taxon>Cyprinidae</taxon>
        <taxon>Labeoninae</taxon>
        <taxon>Labeonini</taxon>
        <taxon>Cirrhinus</taxon>
    </lineage>
</organism>
<feature type="signal peptide" evidence="1">
    <location>
        <begin position="1"/>
        <end position="18"/>
    </location>
</feature>
<name>A0AA88TFH2_9TELE</name>
<dbReference type="Proteomes" id="UP001187343">
    <property type="component" value="Unassembled WGS sequence"/>
</dbReference>
<reference evidence="2" key="1">
    <citation type="submission" date="2023-08" db="EMBL/GenBank/DDBJ databases">
        <title>Chromosome-level Genome Assembly of mud carp (Cirrhinus molitorella).</title>
        <authorList>
            <person name="Liu H."/>
        </authorList>
    </citation>
    <scope>NUCLEOTIDE SEQUENCE</scope>
    <source>
        <strain evidence="2">Prfri</strain>
        <tissue evidence="2">Muscle</tissue>
    </source>
</reference>
<sequence length="182" mass="19156">MPALTSSLMAQALRRSLALPLVSTMAHPSPGARALRDDGGLGTGSGVVLERAYKIHPSFTRGSGCPSAVGLGSGIALWDEGGLDTGFGVVLKRAFPLLQQEDEDGRVIHGRVYCVSFGSPLPVTVLQTLARHGVQRSECNPTLALPVSVKETESLNDELTAYYSIRVEEEGISTLGPAIKGE</sequence>